<feature type="compositionally biased region" description="Acidic residues" evidence="1">
    <location>
        <begin position="457"/>
        <end position="475"/>
    </location>
</feature>
<evidence type="ECO:0000256" key="1">
    <source>
        <dbReference type="SAM" id="MobiDB-lite"/>
    </source>
</evidence>
<dbReference type="OrthoDB" id="10532340at2759"/>
<feature type="compositionally biased region" description="Polar residues" evidence="1">
    <location>
        <begin position="1163"/>
        <end position="1174"/>
    </location>
</feature>
<feature type="region of interest" description="Disordered" evidence="1">
    <location>
        <begin position="1327"/>
        <end position="1519"/>
    </location>
</feature>
<dbReference type="InParanoid" id="A0A7M7SUF2"/>
<reference evidence="3" key="1">
    <citation type="submission" date="2015-02" db="EMBL/GenBank/DDBJ databases">
        <title>Genome sequencing for Strongylocentrotus purpuratus.</title>
        <authorList>
            <person name="Murali S."/>
            <person name="Liu Y."/>
            <person name="Vee V."/>
            <person name="English A."/>
            <person name="Wang M."/>
            <person name="Skinner E."/>
            <person name="Han Y."/>
            <person name="Muzny D.M."/>
            <person name="Worley K.C."/>
            <person name="Gibbs R.A."/>
        </authorList>
    </citation>
    <scope>NUCLEOTIDE SEQUENCE</scope>
</reference>
<feature type="compositionally biased region" description="Pro residues" evidence="1">
    <location>
        <begin position="232"/>
        <end position="243"/>
    </location>
</feature>
<organism evidence="2 3">
    <name type="scientific">Strongylocentrotus purpuratus</name>
    <name type="common">Purple sea urchin</name>
    <dbReference type="NCBI Taxonomy" id="7668"/>
    <lineage>
        <taxon>Eukaryota</taxon>
        <taxon>Metazoa</taxon>
        <taxon>Echinodermata</taxon>
        <taxon>Eleutherozoa</taxon>
        <taxon>Echinozoa</taxon>
        <taxon>Echinoidea</taxon>
        <taxon>Euechinoidea</taxon>
        <taxon>Echinacea</taxon>
        <taxon>Camarodonta</taxon>
        <taxon>Echinidea</taxon>
        <taxon>Strongylocentrotidae</taxon>
        <taxon>Strongylocentrotus</taxon>
    </lineage>
</organism>
<feature type="compositionally biased region" description="Polar residues" evidence="1">
    <location>
        <begin position="1357"/>
        <end position="1373"/>
    </location>
</feature>
<feature type="region of interest" description="Disordered" evidence="1">
    <location>
        <begin position="1143"/>
        <end position="1174"/>
    </location>
</feature>
<reference evidence="2" key="2">
    <citation type="submission" date="2021-01" db="UniProtKB">
        <authorList>
            <consortium name="EnsemblMetazoa"/>
        </authorList>
    </citation>
    <scope>IDENTIFICATION</scope>
</reference>
<feature type="region of interest" description="Disordered" evidence="1">
    <location>
        <begin position="808"/>
        <end position="834"/>
    </location>
</feature>
<feature type="region of interest" description="Disordered" evidence="1">
    <location>
        <begin position="358"/>
        <end position="553"/>
    </location>
</feature>
<feature type="compositionally biased region" description="Polar residues" evidence="1">
    <location>
        <begin position="206"/>
        <end position="228"/>
    </location>
</feature>
<feature type="compositionally biased region" description="Polar residues" evidence="1">
    <location>
        <begin position="747"/>
        <end position="768"/>
    </location>
</feature>
<feature type="compositionally biased region" description="Basic and acidic residues" evidence="1">
    <location>
        <begin position="1447"/>
        <end position="1458"/>
    </location>
</feature>
<feature type="compositionally biased region" description="Low complexity" evidence="1">
    <location>
        <begin position="1387"/>
        <end position="1403"/>
    </location>
</feature>
<accession>A0A7M7SUF2</accession>
<feature type="region of interest" description="Disordered" evidence="1">
    <location>
        <begin position="1259"/>
        <end position="1308"/>
    </location>
</feature>
<feature type="compositionally biased region" description="Polar residues" evidence="1">
    <location>
        <begin position="249"/>
        <end position="260"/>
    </location>
</feature>
<dbReference type="EnsemblMetazoa" id="XM_030976147">
    <property type="protein sequence ID" value="XP_030832007"/>
    <property type="gene ID" value="LOC756244"/>
</dbReference>
<feature type="region of interest" description="Disordered" evidence="1">
    <location>
        <begin position="1211"/>
        <end position="1240"/>
    </location>
</feature>
<protein>
    <submittedName>
        <fullName evidence="2">Uncharacterized protein</fullName>
    </submittedName>
</protein>
<feature type="compositionally biased region" description="Basic and acidic residues" evidence="1">
    <location>
        <begin position="430"/>
        <end position="443"/>
    </location>
</feature>
<dbReference type="KEGG" id="spu:756244"/>
<dbReference type="GeneID" id="756244"/>
<evidence type="ECO:0000313" key="3">
    <source>
        <dbReference type="Proteomes" id="UP000007110"/>
    </source>
</evidence>
<feature type="compositionally biased region" description="Basic and acidic residues" evidence="1">
    <location>
        <begin position="714"/>
        <end position="729"/>
    </location>
</feature>
<sequence>MPRKESKFVNDHFSKPWIQPMLATFDPIKFDFMVKPEHVVAQIINIKEGCRESLGEIDHDDYASADLHDSHVRASAVFTKEAIEEFEKYEESLSGCEFEHLPNSILLLKKFRIIPKITDQLCDCNLVICIESFILWTSEGPTCTISCLPRARSSCAVILNIQRLWNNAHQESLQEESGTEALTNSDLPFSCDDLSQLLAEVKKDSSLLQSSHSGRGSQLTVASQSWGTPSVGPGPDPPDPGPSGPSSDCNSLASQSQRSPSVGPVTSGPDPDPPDPGPSERSSFSNHPPEKAIDNPDGRREQDEGSTSEGGEKEDSLKWRHVHQLASWVFEINLPSSVAPGDTREDRMEEVVRWVTGCVEKLPDRHSEDEESSCEKDGMQGQRSQDLGAKQASPAPRSPFSRRKSRRGKRQSPLVKKPEVLRGPSLASHGQEREEKLMHEKITKLLPTTMLVTLSPDDIEPLPEEYDLDDDDDYDDIPHSSDLNNNLHLREWDGEYLEEVQPSSSSVTKDKQPTPSSVNRRKRVDDPLHSGPAKTSSRGLFAEQLHPPGTEQSLQNVLEEIDELFDNHSEKLLRDAIDAVDTPFKTYHSHQAQSARGSASELGTDGDGSHDAAPEANHLKGQSQYTEGDSIMIDDQSSQLSQDDDETQIPPSFRPSRQSPPATAPSLSVKKRLLMPSTSSATLSDSSQSDFMINVSGDSDFTILKCSIDDRMKKEHTTDGTGDHEEHSDIGSGSDSDIFSPVDTSHPVETSGGTTEVAESSDNVPVLPNTSLSDGCDIVLKAEHVIKREPDQVTCGTLTGTTYSTTSDVVSNSKGRRVAPGNEKASPRVTELSRKRKQMIVCDDGDRRGSSEKRIRFADPDQSSICLDGSLEIASVSFKDSHRVWTSTQKDGQEAGVQETIFVSSSEEESSQKESAEKQTSSAHSSGLCLSGWISKRDMVRTKHTTVPGVEVIQEGESEETEVTNSHDINARSCRKQNNCEELSPIVLSSGGQSVDIHSVDTQETSVSVKETVHSLLSSEGSAKDSNKTAEFSVTPVLFSSGESTKAATPNGTKQQDQTASDKTVLVTGSGDVREGEHGAFFGATQDSHNLDEVELMSIETPEDSLSFNPEKVLFSSGEEQNQTPSDKTLPVTVRESEHGTFCGVTQDSHNLDDEEEPMSIDTPDSLSFNPENTALSMSSAGVAKDVNSPEDKFTKIISVSLSSSGRFFVKETQPESSSVSTPRSSNRHSSKSPTPPGKLVFVEGGDLVQIISGEELDISTSNPPFKFNTENSPNEQKTSRQERNTQGLSSAEHPKISKTLIEEPKPRVTQSVLSSKIYMGSMKVRQMTLNRKQKPSATQTRPSSKSKNVLPEKQGANAQNTLNSCLLSGQNSRKSKSDVERRTAIDTSMDAAITSDDSSSDIGFTSLGKSPTSGKRSSSKNRTADQADDLKDRPDGSSTASLSRPSRSERATKDKRSSDRKRKKRDRHSIGNLDIEQNLLSPVFSLPSPDEDESLSSSLTESILNGTHLPSDDSASSTGEEALLDWCAMYLLESSKR</sequence>
<feature type="compositionally biased region" description="Polar residues" evidence="1">
    <location>
        <begin position="1259"/>
        <end position="1277"/>
    </location>
</feature>
<feature type="compositionally biased region" description="Polar residues" evidence="1">
    <location>
        <begin position="501"/>
        <end position="518"/>
    </location>
</feature>
<name>A0A7M7SUF2_STRPU</name>
<feature type="compositionally biased region" description="Basic residues" evidence="1">
    <location>
        <begin position="1459"/>
        <end position="1468"/>
    </location>
</feature>
<feature type="region of interest" description="Disordered" evidence="1">
    <location>
        <begin position="904"/>
        <end position="923"/>
    </location>
</feature>
<feature type="compositionally biased region" description="Basic and acidic residues" evidence="1">
    <location>
        <begin position="1293"/>
        <end position="1307"/>
    </location>
</feature>
<dbReference type="Gene3D" id="2.40.50.960">
    <property type="match status" value="1"/>
</dbReference>
<feature type="compositionally biased region" description="Polar residues" evidence="1">
    <location>
        <begin position="1328"/>
        <end position="1348"/>
    </location>
</feature>
<feature type="compositionally biased region" description="Low complexity" evidence="1">
    <location>
        <begin position="1215"/>
        <end position="1225"/>
    </location>
</feature>
<feature type="region of interest" description="Disordered" evidence="1">
    <location>
        <begin position="584"/>
        <end position="673"/>
    </location>
</feature>
<dbReference type="OMA" id="DINARSC"/>
<feature type="region of interest" description="Disordered" evidence="1">
    <location>
        <begin position="714"/>
        <end position="768"/>
    </location>
</feature>
<feature type="compositionally biased region" description="Low complexity" evidence="1">
    <location>
        <begin position="650"/>
        <end position="661"/>
    </location>
</feature>
<proteinExistence type="predicted"/>
<keyword evidence="3" id="KW-1185">Reference proteome</keyword>
<feature type="region of interest" description="Disordered" evidence="1">
    <location>
        <begin position="1042"/>
        <end position="1062"/>
    </location>
</feature>
<evidence type="ECO:0000313" key="2">
    <source>
        <dbReference type="EnsemblMetazoa" id="XP_030832007"/>
    </source>
</evidence>
<dbReference type="Proteomes" id="UP000007110">
    <property type="component" value="Unassembled WGS sequence"/>
</dbReference>
<feature type="compositionally biased region" description="Basic residues" evidence="1">
    <location>
        <begin position="400"/>
        <end position="410"/>
    </location>
</feature>
<feature type="compositionally biased region" description="Basic and acidic residues" evidence="1">
    <location>
        <begin position="288"/>
        <end position="303"/>
    </location>
</feature>
<dbReference type="RefSeq" id="XP_030832007.1">
    <property type="nucleotide sequence ID" value="XM_030976147.1"/>
</dbReference>
<feature type="compositionally biased region" description="Basic and acidic residues" evidence="1">
    <location>
        <begin position="1423"/>
        <end position="1436"/>
    </location>
</feature>
<feature type="compositionally biased region" description="Basic and acidic residues" evidence="1">
    <location>
        <begin position="1376"/>
        <end position="1385"/>
    </location>
</feature>
<feature type="compositionally biased region" description="Basic and acidic residues" evidence="1">
    <location>
        <begin position="361"/>
        <end position="378"/>
    </location>
</feature>
<feature type="region of interest" description="Disordered" evidence="1">
    <location>
        <begin position="206"/>
        <end position="318"/>
    </location>
</feature>
<feature type="compositionally biased region" description="Polar residues" evidence="1">
    <location>
        <begin position="1408"/>
        <end position="1417"/>
    </location>
</feature>